<dbReference type="OrthoDB" id="8830751at2759"/>
<dbReference type="SMART" id="SM00174">
    <property type="entry name" value="RHO"/>
    <property type="match status" value="1"/>
</dbReference>
<evidence type="ECO:0000256" key="3">
    <source>
        <dbReference type="ARBA" id="ARBA00022475"/>
    </source>
</evidence>
<dbReference type="SMART" id="SM00173">
    <property type="entry name" value="RAS"/>
    <property type="match status" value="1"/>
</dbReference>
<dbReference type="NCBIfam" id="TIGR00231">
    <property type="entry name" value="small_GTP"/>
    <property type="match status" value="1"/>
</dbReference>
<evidence type="ECO:0000256" key="4">
    <source>
        <dbReference type="ARBA" id="ARBA00022481"/>
    </source>
</evidence>
<evidence type="ECO:0000313" key="10">
    <source>
        <dbReference type="EMBL" id="KZP09572.1"/>
    </source>
</evidence>
<reference evidence="10 11" key="1">
    <citation type="journal article" date="2016" name="Mol. Biol. Evol.">
        <title>Comparative Genomics of Early-Diverging Mushroom-Forming Fungi Provides Insights into the Origins of Lignocellulose Decay Capabilities.</title>
        <authorList>
            <person name="Nagy L.G."/>
            <person name="Riley R."/>
            <person name="Tritt A."/>
            <person name="Adam C."/>
            <person name="Daum C."/>
            <person name="Floudas D."/>
            <person name="Sun H."/>
            <person name="Yadav J.S."/>
            <person name="Pangilinan J."/>
            <person name="Larsson K.H."/>
            <person name="Matsuura K."/>
            <person name="Barry K."/>
            <person name="Labutti K."/>
            <person name="Kuo R."/>
            <person name="Ohm R.A."/>
            <person name="Bhattacharya S.S."/>
            <person name="Shirouzu T."/>
            <person name="Yoshinaga Y."/>
            <person name="Martin F.M."/>
            <person name="Grigoriev I.V."/>
            <person name="Hibbett D.S."/>
        </authorList>
    </citation>
    <scope>NUCLEOTIDE SEQUENCE [LARGE SCALE GENOMIC DNA]</scope>
    <source>
        <strain evidence="10 11">CBS 109695</strain>
    </source>
</reference>
<keyword evidence="9" id="KW-0636">Prenylation</keyword>
<dbReference type="GO" id="GO:0005886">
    <property type="term" value="C:plasma membrane"/>
    <property type="evidence" value="ECO:0007669"/>
    <property type="project" value="UniProtKB-SubCell"/>
</dbReference>
<dbReference type="InterPro" id="IPR001806">
    <property type="entry name" value="Small_GTPase"/>
</dbReference>
<evidence type="ECO:0000256" key="2">
    <source>
        <dbReference type="ARBA" id="ARBA00010142"/>
    </source>
</evidence>
<dbReference type="PROSITE" id="PS51421">
    <property type="entry name" value="RAS"/>
    <property type="match status" value="1"/>
</dbReference>
<dbReference type="PANTHER" id="PTHR24072">
    <property type="entry name" value="RHO FAMILY GTPASE"/>
    <property type="match status" value="1"/>
</dbReference>
<dbReference type="STRING" id="436010.A0A165YHR9"/>
<dbReference type="SUPFAM" id="SSF52540">
    <property type="entry name" value="P-loop containing nucleoside triphosphate hydrolases"/>
    <property type="match status" value="2"/>
</dbReference>
<keyword evidence="4" id="KW-0488">Methylation</keyword>
<proteinExistence type="inferred from homology"/>
<dbReference type="FunFam" id="3.40.50.300:FF:000983">
    <property type="entry name" value="Rho family GTPase"/>
    <property type="match status" value="1"/>
</dbReference>
<evidence type="ECO:0000256" key="7">
    <source>
        <dbReference type="ARBA" id="ARBA00023136"/>
    </source>
</evidence>
<protein>
    <submittedName>
        <fullName evidence="10">Ras-domain-containing protein</fullName>
    </submittedName>
</protein>
<evidence type="ECO:0000256" key="6">
    <source>
        <dbReference type="ARBA" id="ARBA00023134"/>
    </source>
</evidence>
<dbReference type="PROSITE" id="PS51420">
    <property type="entry name" value="RHO"/>
    <property type="match status" value="1"/>
</dbReference>
<comment type="similarity">
    <text evidence="2">Belongs to the small GTPase superfamily. Rho family.</text>
</comment>
<name>A0A165YHR9_9AGAM</name>
<evidence type="ECO:0000256" key="5">
    <source>
        <dbReference type="ARBA" id="ARBA00022741"/>
    </source>
</evidence>
<dbReference type="PROSITE" id="PS51419">
    <property type="entry name" value="RAB"/>
    <property type="match status" value="1"/>
</dbReference>
<sequence length="264" mass="29109">MAEIRRKVVIVGDGACGKSALYVVFTTGVFPQVYCCGPLFGNYVADVEVDGKEVELALWDTPGQEDYDRSRPLSYPGTHVILICFAIDSPDSLDNVQEKWISEVRHFCPGLPIVLVGCKSDIRREPKVIEELRKTSQHPVTKEEGIAVAEKIGARIYLECSAKTGFGVRELFLFATRAALLPSAKPPKRTDGLKGLLGLSEIKSQRKAEEKAEKQIAKYLADSNALRPLRLFRILIIGKTGCGKTTILSKVRAFLSILDDIIDS</sequence>
<dbReference type="InterPro" id="IPR003578">
    <property type="entry name" value="Small_GTPase_Rho"/>
</dbReference>
<dbReference type="GO" id="GO:0007264">
    <property type="term" value="P:small GTPase-mediated signal transduction"/>
    <property type="evidence" value="ECO:0007669"/>
    <property type="project" value="InterPro"/>
</dbReference>
<evidence type="ECO:0000256" key="8">
    <source>
        <dbReference type="ARBA" id="ARBA00023288"/>
    </source>
</evidence>
<dbReference type="InterPro" id="IPR005225">
    <property type="entry name" value="Small_GTP-bd"/>
</dbReference>
<keyword evidence="11" id="KW-1185">Reference proteome</keyword>
<dbReference type="SMART" id="SM00175">
    <property type="entry name" value="RAB"/>
    <property type="match status" value="1"/>
</dbReference>
<keyword evidence="8" id="KW-0449">Lipoprotein</keyword>
<dbReference type="InterPro" id="IPR027417">
    <property type="entry name" value="P-loop_NTPase"/>
</dbReference>
<organism evidence="10 11">
    <name type="scientific">Athelia psychrophila</name>
    <dbReference type="NCBI Taxonomy" id="1759441"/>
    <lineage>
        <taxon>Eukaryota</taxon>
        <taxon>Fungi</taxon>
        <taxon>Dikarya</taxon>
        <taxon>Basidiomycota</taxon>
        <taxon>Agaricomycotina</taxon>
        <taxon>Agaricomycetes</taxon>
        <taxon>Agaricomycetidae</taxon>
        <taxon>Atheliales</taxon>
        <taxon>Atheliaceae</taxon>
        <taxon>Athelia</taxon>
    </lineage>
</organism>
<keyword evidence="3" id="KW-1003">Cell membrane</keyword>
<keyword evidence="5" id="KW-0547">Nucleotide-binding</keyword>
<keyword evidence="6" id="KW-0342">GTP-binding</keyword>
<keyword evidence="7" id="KW-0472">Membrane</keyword>
<dbReference type="GO" id="GO:0003924">
    <property type="term" value="F:GTPase activity"/>
    <property type="evidence" value="ECO:0007669"/>
    <property type="project" value="InterPro"/>
</dbReference>
<comment type="subcellular location">
    <subcellularLocation>
        <location evidence="1">Cell membrane</location>
        <topology evidence="1">Lipid-anchor</topology>
        <orientation evidence="1">Cytoplasmic side</orientation>
    </subcellularLocation>
</comment>
<dbReference type="Pfam" id="PF00071">
    <property type="entry name" value="Ras"/>
    <property type="match status" value="1"/>
</dbReference>
<dbReference type="EMBL" id="KV417697">
    <property type="protein sequence ID" value="KZP09572.1"/>
    <property type="molecule type" value="Genomic_DNA"/>
</dbReference>
<gene>
    <name evidence="10" type="ORF">FIBSPDRAFT_759768</name>
</gene>
<dbReference type="Proteomes" id="UP000076532">
    <property type="component" value="Unassembled WGS sequence"/>
</dbReference>
<evidence type="ECO:0000256" key="1">
    <source>
        <dbReference type="ARBA" id="ARBA00004342"/>
    </source>
</evidence>
<dbReference type="GO" id="GO:0005525">
    <property type="term" value="F:GTP binding"/>
    <property type="evidence" value="ECO:0007669"/>
    <property type="project" value="UniProtKB-KW"/>
</dbReference>
<dbReference type="AlphaFoldDB" id="A0A165YHR9"/>
<dbReference type="Gene3D" id="3.40.50.300">
    <property type="entry name" value="P-loop containing nucleotide triphosphate hydrolases"/>
    <property type="match status" value="1"/>
</dbReference>
<accession>A0A165YHR9</accession>
<evidence type="ECO:0000313" key="11">
    <source>
        <dbReference type="Proteomes" id="UP000076532"/>
    </source>
</evidence>
<dbReference type="PRINTS" id="PR00449">
    <property type="entry name" value="RASTRNSFRMNG"/>
</dbReference>
<evidence type="ECO:0000256" key="9">
    <source>
        <dbReference type="ARBA" id="ARBA00023289"/>
    </source>
</evidence>